<dbReference type="GO" id="GO:0010181">
    <property type="term" value="F:FMN binding"/>
    <property type="evidence" value="ECO:0007669"/>
    <property type="project" value="InterPro"/>
</dbReference>
<evidence type="ECO:0000313" key="7">
    <source>
        <dbReference type="EMBL" id="KZP30909.1"/>
    </source>
</evidence>
<keyword evidence="3" id="KW-0288">FMN</keyword>
<evidence type="ECO:0000256" key="5">
    <source>
        <dbReference type="ARBA" id="ARBA00023002"/>
    </source>
</evidence>
<dbReference type="EMBL" id="KV417491">
    <property type="protein sequence ID" value="KZP30909.1"/>
    <property type="molecule type" value="Genomic_DNA"/>
</dbReference>
<dbReference type="InterPro" id="IPR013785">
    <property type="entry name" value="Aldolase_TIM"/>
</dbReference>
<dbReference type="STRING" id="436010.A0A166TRX9"/>
<dbReference type="SUPFAM" id="SSF51395">
    <property type="entry name" value="FMN-linked oxidoreductases"/>
    <property type="match status" value="1"/>
</dbReference>
<feature type="domain" description="NADH:flavin oxidoreductase/NADH oxidase N-terminal" evidence="6">
    <location>
        <begin position="123"/>
        <end position="205"/>
    </location>
</feature>
<keyword evidence="5" id="KW-0560">Oxidoreductase</keyword>
<evidence type="ECO:0000259" key="6">
    <source>
        <dbReference type="Pfam" id="PF00724"/>
    </source>
</evidence>
<organism evidence="7 8">
    <name type="scientific">Athelia psychrophila</name>
    <dbReference type="NCBI Taxonomy" id="1759441"/>
    <lineage>
        <taxon>Eukaryota</taxon>
        <taxon>Fungi</taxon>
        <taxon>Dikarya</taxon>
        <taxon>Basidiomycota</taxon>
        <taxon>Agaricomycotina</taxon>
        <taxon>Agaricomycetes</taxon>
        <taxon>Agaricomycetidae</taxon>
        <taxon>Atheliales</taxon>
        <taxon>Atheliaceae</taxon>
        <taxon>Athelia</taxon>
    </lineage>
</organism>
<dbReference type="OrthoDB" id="3028473at2759"/>
<dbReference type="Gene3D" id="3.20.20.70">
    <property type="entry name" value="Aldolase class I"/>
    <property type="match status" value="1"/>
</dbReference>
<dbReference type="InterPro" id="IPR044152">
    <property type="entry name" value="YqjM-like"/>
</dbReference>
<evidence type="ECO:0000256" key="2">
    <source>
        <dbReference type="ARBA" id="ARBA00022630"/>
    </source>
</evidence>
<protein>
    <submittedName>
        <fullName evidence="7">FMN-linked oxidoreductase</fullName>
    </submittedName>
</protein>
<comment type="cofactor">
    <cofactor evidence="1">
        <name>FMN</name>
        <dbReference type="ChEBI" id="CHEBI:58210"/>
    </cofactor>
</comment>
<reference evidence="7 8" key="1">
    <citation type="journal article" date="2016" name="Mol. Biol. Evol.">
        <title>Comparative Genomics of Early-Diverging Mushroom-Forming Fungi Provides Insights into the Origins of Lignocellulose Decay Capabilities.</title>
        <authorList>
            <person name="Nagy L.G."/>
            <person name="Riley R."/>
            <person name="Tritt A."/>
            <person name="Adam C."/>
            <person name="Daum C."/>
            <person name="Floudas D."/>
            <person name="Sun H."/>
            <person name="Yadav J.S."/>
            <person name="Pangilinan J."/>
            <person name="Larsson K.H."/>
            <person name="Matsuura K."/>
            <person name="Barry K."/>
            <person name="Labutti K."/>
            <person name="Kuo R."/>
            <person name="Ohm R.A."/>
            <person name="Bhattacharya S.S."/>
            <person name="Shirouzu T."/>
            <person name="Yoshinaga Y."/>
            <person name="Martin F.M."/>
            <person name="Grigoriev I.V."/>
            <person name="Hibbett D.S."/>
        </authorList>
    </citation>
    <scope>NUCLEOTIDE SEQUENCE [LARGE SCALE GENOMIC DNA]</scope>
    <source>
        <strain evidence="7 8">CBS 109695</strain>
    </source>
</reference>
<evidence type="ECO:0000256" key="4">
    <source>
        <dbReference type="ARBA" id="ARBA00022857"/>
    </source>
</evidence>
<keyword evidence="2" id="KW-0285">Flavoprotein</keyword>
<keyword evidence="4" id="KW-0521">NADP</keyword>
<gene>
    <name evidence="7" type="ORF">FIBSPDRAFT_945430</name>
</gene>
<keyword evidence="8" id="KW-1185">Reference proteome</keyword>
<proteinExistence type="predicted"/>
<name>A0A166TRX9_9AGAM</name>
<evidence type="ECO:0000313" key="8">
    <source>
        <dbReference type="Proteomes" id="UP000076532"/>
    </source>
</evidence>
<dbReference type="Proteomes" id="UP000076532">
    <property type="component" value="Unassembled WGS sequence"/>
</dbReference>
<dbReference type="GO" id="GO:0050661">
    <property type="term" value="F:NADP binding"/>
    <property type="evidence" value="ECO:0007669"/>
    <property type="project" value="InterPro"/>
</dbReference>
<dbReference type="PANTHER" id="PTHR43303:SF4">
    <property type="entry name" value="NADPH DEHYDROGENASE C23G7.10C-RELATED"/>
    <property type="match status" value="1"/>
</dbReference>
<evidence type="ECO:0000256" key="3">
    <source>
        <dbReference type="ARBA" id="ARBA00022643"/>
    </source>
</evidence>
<dbReference type="PANTHER" id="PTHR43303">
    <property type="entry name" value="NADPH DEHYDROGENASE C23G7.10C-RELATED"/>
    <property type="match status" value="1"/>
</dbReference>
<accession>A0A166TRX9</accession>
<evidence type="ECO:0000256" key="1">
    <source>
        <dbReference type="ARBA" id="ARBA00001917"/>
    </source>
</evidence>
<dbReference type="AlphaFoldDB" id="A0A166TRX9"/>
<sequence>MPHAFASNPGYPLTLLACLGHFSSSLRNYSQQLGPRLETAPAAFAMIAAHTLRMPANLFAPSLHSSHAVHHTFGNKDPDARSQKTRTLRGRPYAIRSCSMQQTRLLQSGKEYSKAGYPNPKEASVEYINSVVEAFAASAKEIHNAHGYLAQSFLSPVSNKRTDQYGGSFENRTRCTLELVDAVRAAIPKDTRLFLRISASDWLEEYYLGAFAAWEQLSRDDPSYAAEAEARATEAVKKSRVLNETRIWRKMTRRG</sequence>
<dbReference type="Pfam" id="PF00724">
    <property type="entry name" value="Oxidored_FMN"/>
    <property type="match status" value="1"/>
</dbReference>
<dbReference type="InterPro" id="IPR001155">
    <property type="entry name" value="OxRdtase_FMN_N"/>
</dbReference>
<dbReference type="GO" id="GO:0003959">
    <property type="term" value="F:NADPH dehydrogenase activity"/>
    <property type="evidence" value="ECO:0007669"/>
    <property type="project" value="InterPro"/>
</dbReference>